<accession>A0A507CAS7</accession>
<keyword evidence="5" id="KW-1185">Reference proteome</keyword>
<feature type="repeat" description="PPR" evidence="1">
    <location>
        <begin position="251"/>
        <end position="285"/>
    </location>
</feature>
<organism evidence="4 5">
    <name type="scientific">Synchytrium microbalum</name>
    <dbReference type="NCBI Taxonomy" id="1806994"/>
    <lineage>
        <taxon>Eukaryota</taxon>
        <taxon>Fungi</taxon>
        <taxon>Fungi incertae sedis</taxon>
        <taxon>Chytridiomycota</taxon>
        <taxon>Chytridiomycota incertae sedis</taxon>
        <taxon>Chytridiomycetes</taxon>
        <taxon>Synchytriales</taxon>
        <taxon>Synchytriaceae</taxon>
        <taxon>Synchytrium</taxon>
    </lineage>
</organism>
<evidence type="ECO:0000313" key="4">
    <source>
        <dbReference type="EMBL" id="TPX38167.1"/>
    </source>
</evidence>
<dbReference type="Gene3D" id="1.25.40.10">
    <property type="entry name" value="Tetratricopeptide repeat domain"/>
    <property type="match status" value="2"/>
</dbReference>
<dbReference type="NCBIfam" id="TIGR00756">
    <property type="entry name" value="PPR"/>
    <property type="match status" value="3"/>
</dbReference>
<feature type="repeat" description="PPR" evidence="1">
    <location>
        <begin position="216"/>
        <end position="250"/>
    </location>
</feature>
<dbReference type="PANTHER" id="PTHR46862">
    <property type="entry name" value="OS07G0661900 PROTEIN"/>
    <property type="match status" value="1"/>
</dbReference>
<comment type="caution">
    <text evidence="4">The sequence shown here is derived from an EMBL/GenBank/DDBJ whole genome shotgun (WGS) entry which is preliminary data.</text>
</comment>
<evidence type="ECO:0000256" key="1">
    <source>
        <dbReference type="PROSITE-ProRule" id="PRU00708"/>
    </source>
</evidence>
<keyword evidence="3" id="KW-0732">Signal</keyword>
<dbReference type="EMBL" id="QEAO01000001">
    <property type="protein sequence ID" value="TPX38167.1"/>
    <property type="molecule type" value="Genomic_DNA"/>
</dbReference>
<feature type="compositionally biased region" description="Polar residues" evidence="2">
    <location>
        <begin position="518"/>
        <end position="536"/>
    </location>
</feature>
<feature type="repeat" description="PPR" evidence="1">
    <location>
        <begin position="181"/>
        <end position="215"/>
    </location>
</feature>
<dbReference type="Proteomes" id="UP000319731">
    <property type="component" value="Unassembled WGS sequence"/>
</dbReference>
<dbReference type="Pfam" id="PF01535">
    <property type="entry name" value="PPR"/>
    <property type="match status" value="1"/>
</dbReference>
<dbReference type="OrthoDB" id="5588846at2759"/>
<sequence>MAATSSKARIWTATRLWIAAALIRGQDLTTSPVRHCHQQLSSSSGVKDELDLLDSVLKAPVRSSVMAGPLPQLVSKISTDLLNLHLYDAEASATDAAPSTNPEQEENAPVTLDQFNKVIRWNASEKRVKQAEAAFKLISEAGFKPDLDSHLYLASAYARVGMLEATRLQIVKAEQAGYLPDVRAYGILINAYVNRGKLAEAFGVYEYMKDYKIGPTQEIFTSLIKGCIRAKDMDRAWKTYEHMRMNVAPPDVYTYSLMIHACSKTKDAERALDLLADMTERGIRPNAYTFNSLIAACGSRADYWPQALELLERMIVEGFIPQLITYKILLKGAALHGDVRRARSVWNDMVTRAAVDAAYRPDEACVVSMMHAFAQGVMVWNATGAKFLKAAASDSVDNNSSSTDTHSNGLNDIVDEEGETIDTNSTDSHTETTALAPLDDTNSEYPIFRRTEWNTNACFEDTKQMWQWVASQAPAPIIVQGADMHIAEATSSSSSNYVKHLLEEPASPLSDTNEDGVLSSTDLQLSNTPESSQDPNAASPHTPMPITLPLLDAYLGVFCKRPSYSKSAEHALDIYNTEYARWGISPGSYTYQSMLRLVTKASKVSKEQRLDVWKQYMAWDEVLEDKLSLRVLDKIEKEAIRVKEGRGRETMFQAFVLMIQGYARANELQEGLITLKESKTFRPHVPNYLPQIHFKSVWNLVERIRNEAEINANWDLAKQLLEVCPQLDDKDKATRAVLSMLRQKFRGTPVMKSFELVSTPDLRAISIDKSKSKSRKRVNRK</sequence>
<dbReference type="PANTHER" id="PTHR46862:SF5">
    <property type="entry name" value="OS02G0170000 PROTEIN"/>
    <property type="match status" value="1"/>
</dbReference>
<evidence type="ECO:0008006" key="6">
    <source>
        <dbReference type="Google" id="ProtNLM"/>
    </source>
</evidence>
<reference evidence="4 5" key="1">
    <citation type="journal article" date="2019" name="Sci. Rep.">
        <title>Comparative genomics of chytrid fungi reveal insights into the obligate biotrophic and pathogenic lifestyle of Synchytrium endobioticum.</title>
        <authorList>
            <person name="van de Vossenberg B.T.L.H."/>
            <person name="Warris S."/>
            <person name="Nguyen H.D.T."/>
            <person name="van Gent-Pelzer M.P.E."/>
            <person name="Joly D.L."/>
            <person name="van de Geest H.C."/>
            <person name="Bonants P.J.M."/>
            <person name="Smith D.S."/>
            <person name="Levesque C.A."/>
            <person name="van der Lee T.A.J."/>
        </authorList>
    </citation>
    <scope>NUCLEOTIDE SEQUENCE [LARGE SCALE GENOMIC DNA]</scope>
    <source>
        <strain evidence="4 5">JEL517</strain>
    </source>
</reference>
<protein>
    <recommendedName>
        <fullName evidence="6">Pentacotripeptide-repeat region of PRORP domain-containing protein</fullName>
    </recommendedName>
</protein>
<dbReference type="Pfam" id="PF13812">
    <property type="entry name" value="PPR_3"/>
    <property type="match status" value="1"/>
</dbReference>
<dbReference type="InterPro" id="IPR011990">
    <property type="entry name" value="TPR-like_helical_dom_sf"/>
</dbReference>
<gene>
    <name evidence="4" type="ORF">SmJEL517_g00189</name>
</gene>
<evidence type="ECO:0000256" key="3">
    <source>
        <dbReference type="SAM" id="SignalP"/>
    </source>
</evidence>
<feature type="region of interest" description="Disordered" evidence="2">
    <location>
        <begin position="506"/>
        <end position="542"/>
    </location>
</feature>
<dbReference type="AlphaFoldDB" id="A0A507CAS7"/>
<feature type="repeat" description="PPR" evidence="1">
    <location>
        <begin position="286"/>
        <end position="321"/>
    </location>
</feature>
<dbReference type="InterPro" id="IPR002885">
    <property type="entry name" value="PPR_rpt"/>
</dbReference>
<feature type="signal peptide" evidence="3">
    <location>
        <begin position="1"/>
        <end position="25"/>
    </location>
</feature>
<feature type="chain" id="PRO_5021389900" description="Pentacotripeptide-repeat region of PRORP domain-containing protein" evidence="3">
    <location>
        <begin position="26"/>
        <end position="781"/>
    </location>
</feature>
<dbReference type="PROSITE" id="PS51375">
    <property type="entry name" value="PPR"/>
    <property type="match status" value="4"/>
</dbReference>
<name>A0A507CAS7_9FUNG</name>
<dbReference type="STRING" id="1806994.A0A507CAS7"/>
<proteinExistence type="predicted"/>
<dbReference type="Pfam" id="PF13041">
    <property type="entry name" value="PPR_2"/>
    <property type="match status" value="1"/>
</dbReference>
<dbReference type="GeneID" id="42001416"/>
<dbReference type="RefSeq" id="XP_031027882.1">
    <property type="nucleotide sequence ID" value="XM_031166119.1"/>
</dbReference>
<evidence type="ECO:0000256" key="2">
    <source>
        <dbReference type="SAM" id="MobiDB-lite"/>
    </source>
</evidence>
<evidence type="ECO:0000313" key="5">
    <source>
        <dbReference type="Proteomes" id="UP000319731"/>
    </source>
</evidence>